<evidence type="ECO:0000256" key="20">
    <source>
        <dbReference type="SAM" id="MobiDB-lite"/>
    </source>
</evidence>
<keyword evidence="10" id="KW-0479">Metal-binding</keyword>
<keyword evidence="11" id="KW-0256">Endoplasmic reticulum</keyword>
<dbReference type="InterPro" id="IPR003406">
    <property type="entry name" value="Glyco_trans_14"/>
</dbReference>
<keyword evidence="8 22" id="KW-0808">Transferase</keyword>
<organism evidence="22 23">
    <name type="scientific">Desmophyllum pertusum</name>
    <dbReference type="NCBI Taxonomy" id="174260"/>
    <lineage>
        <taxon>Eukaryota</taxon>
        <taxon>Metazoa</taxon>
        <taxon>Cnidaria</taxon>
        <taxon>Anthozoa</taxon>
        <taxon>Hexacorallia</taxon>
        <taxon>Scleractinia</taxon>
        <taxon>Caryophylliina</taxon>
        <taxon>Caryophylliidae</taxon>
        <taxon>Desmophyllum</taxon>
    </lineage>
</organism>
<evidence type="ECO:0000256" key="9">
    <source>
        <dbReference type="ARBA" id="ARBA00022692"/>
    </source>
</evidence>
<dbReference type="GO" id="GO:0046872">
    <property type="term" value="F:metal ion binding"/>
    <property type="evidence" value="ECO:0007669"/>
    <property type="project" value="UniProtKB-KW"/>
</dbReference>
<dbReference type="AlphaFoldDB" id="A0A9W9Z192"/>
<feature type="region of interest" description="Disordered" evidence="20">
    <location>
        <begin position="38"/>
        <end position="73"/>
    </location>
</feature>
<evidence type="ECO:0000256" key="4">
    <source>
        <dbReference type="ARBA" id="ARBA00005093"/>
    </source>
</evidence>
<reference evidence="22" key="1">
    <citation type="submission" date="2023-01" db="EMBL/GenBank/DDBJ databases">
        <title>Genome assembly of the deep-sea coral Lophelia pertusa.</title>
        <authorList>
            <person name="Herrera S."/>
            <person name="Cordes E."/>
        </authorList>
    </citation>
    <scope>NUCLEOTIDE SEQUENCE</scope>
    <source>
        <strain evidence="22">USNM1676648</strain>
        <tissue evidence="22">Polyp</tissue>
    </source>
</reference>
<evidence type="ECO:0000256" key="14">
    <source>
        <dbReference type="ARBA" id="ARBA00023034"/>
    </source>
</evidence>
<evidence type="ECO:0000256" key="1">
    <source>
        <dbReference type="ARBA" id="ARBA00004323"/>
    </source>
</evidence>
<evidence type="ECO:0000256" key="19">
    <source>
        <dbReference type="ARBA" id="ARBA00047847"/>
    </source>
</evidence>
<keyword evidence="9 21" id="KW-0812">Transmembrane</keyword>
<name>A0A9W9Z192_9CNID</name>
<dbReference type="GO" id="GO:0050650">
    <property type="term" value="P:chondroitin sulfate proteoglycan biosynthetic process"/>
    <property type="evidence" value="ECO:0007669"/>
    <property type="project" value="TreeGrafter"/>
</dbReference>
<evidence type="ECO:0000256" key="8">
    <source>
        <dbReference type="ARBA" id="ARBA00022679"/>
    </source>
</evidence>
<evidence type="ECO:0000313" key="22">
    <source>
        <dbReference type="EMBL" id="KAJ7373488.1"/>
    </source>
</evidence>
<feature type="transmembrane region" description="Helical" evidence="21">
    <location>
        <begin position="7"/>
        <end position="27"/>
    </location>
</feature>
<comment type="caution">
    <text evidence="22">The sequence shown here is derived from an EMBL/GenBank/DDBJ whole genome shotgun (WGS) entry which is preliminary data.</text>
</comment>
<evidence type="ECO:0000256" key="15">
    <source>
        <dbReference type="ARBA" id="ARBA00023136"/>
    </source>
</evidence>
<dbReference type="Proteomes" id="UP001163046">
    <property type="component" value="Unassembled WGS sequence"/>
</dbReference>
<keyword evidence="13 21" id="KW-1133">Transmembrane helix</keyword>
<dbReference type="EC" id="2.4.2.26" evidence="6"/>
<evidence type="ECO:0000256" key="16">
    <source>
        <dbReference type="ARBA" id="ARBA00023157"/>
    </source>
</evidence>
<keyword evidence="7 22" id="KW-0328">Glycosyltransferase</keyword>
<dbReference type="EMBL" id="MU826830">
    <property type="protein sequence ID" value="KAJ7373488.1"/>
    <property type="molecule type" value="Genomic_DNA"/>
</dbReference>
<comment type="catalytic activity">
    <reaction evidence="19">
        <text>UDP-alpha-D-xylose + L-seryl-[protein] = 3-O-(beta-D-xylosyl)-L-seryl-[protein] + UDP + H(+)</text>
        <dbReference type="Rhea" id="RHEA:50192"/>
        <dbReference type="Rhea" id="RHEA-COMP:9863"/>
        <dbReference type="Rhea" id="RHEA-COMP:12567"/>
        <dbReference type="ChEBI" id="CHEBI:15378"/>
        <dbReference type="ChEBI" id="CHEBI:29999"/>
        <dbReference type="ChEBI" id="CHEBI:57632"/>
        <dbReference type="ChEBI" id="CHEBI:58223"/>
        <dbReference type="ChEBI" id="CHEBI:132085"/>
        <dbReference type="EC" id="2.4.2.26"/>
    </reaction>
</comment>
<protein>
    <recommendedName>
        <fullName evidence="6">protein xylosyltransferase</fullName>
        <ecNumber evidence="6">2.4.2.26</ecNumber>
    </recommendedName>
    <alternativeName>
        <fullName evidence="18">Peptide O-xylosyltransferase</fullName>
    </alternativeName>
</protein>
<sequence length="329" mass="38574">MKFRIVRFILGIVGLIVIIQVLTTIYFSSKHWPEDHPVIGNRPGRSSWEKRTHVETEQIQEQEKNESKQKENLENGGELAALEKPFLPPCTVKHKDALSSLKRVKSEKCKRLIYKTACLSEAKILFKLDIKRTCPVPRSKGSPAKNVDFTRTPYGNPIRIAFVITLHGRAFRQVKRLFKALYHNNHYFFFHIDTRSDYLRREVLKMIRNFPNAAVAPWNLATIWGGASLLQMLLRCMEDLMAKKDWKWDFFINLSESDYPIKHNSDLVEFLRANRDFNFLKPHGRELGRFIKKQGLDRTFLECEEHMWRLGERPLPLKLILMEEVTGSH</sequence>
<comment type="similarity">
    <text evidence="5">Belongs to the glycosyltransferase 14 family. XylT subfamily.</text>
</comment>
<evidence type="ECO:0000256" key="2">
    <source>
        <dbReference type="ARBA" id="ARBA00004648"/>
    </source>
</evidence>
<accession>A0A9W9Z192</accession>
<gene>
    <name evidence="22" type="primary">XYLT2_2</name>
    <name evidence="22" type="ORF">OS493_011084</name>
</gene>
<evidence type="ECO:0000256" key="5">
    <source>
        <dbReference type="ARBA" id="ARBA00010195"/>
    </source>
</evidence>
<evidence type="ECO:0000256" key="7">
    <source>
        <dbReference type="ARBA" id="ARBA00022676"/>
    </source>
</evidence>
<evidence type="ECO:0000313" key="23">
    <source>
        <dbReference type="Proteomes" id="UP001163046"/>
    </source>
</evidence>
<comment type="subcellular location">
    <subcellularLocation>
        <location evidence="2">Endoplasmic reticulum membrane</location>
        <topology evidence="2">Single-pass type II membrane protein</topology>
    </subcellularLocation>
    <subcellularLocation>
        <location evidence="1">Golgi apparatus membrane</location>
        <topology evidence="1">Single-pass type II membrane protein</topology>
    </subcellularLocation>
</comment>
<dbReference type="GO" id="GO:0015012">
    <property type="term" value="P:heparan sulfate proteoglycan biosynthetic process"/>
    <property type="evidence" value="ECO:0007669"/>
    <property type="project" value="TreeGrafter"/>
</dbReference>
<dbReference type="PANTHER" id="PTHR46025:SF3">
    <property type="entry name" value="XYLOSYLTRANSFERASE OXT"/>
    <property type="match status" value="1"/>
</dbReference>
<dbReference type="GO" id="GO:0005789">
    <property type="term" value="C:endoplasmic reticulum membrane"/>
    <property type="evidence" value="ECO:0007669"/>
    <property type="project" value="UniProtKB-SubCell"/>
</dbReference>
<evidence type="ECO:0000256" key="18">
    <source>
        <dbReference type="ARBA" id="ARBA00042865"/>
    </source>
</evidence>
<keyword evidence="12" id="KW-0735">Signal-anchor</keyword>
<evidence type="ECO:0000256" key="6">
    <source>
        <dbReference type="ARBA" id="ARBA00011972"/>
    </source>
</evidence>
<dbReference type="Pfam" id="PF02485">
    <property type="entry name" value="Branch"/>
    <property type="match status" value="1"/>
</dbReference>
<feature type="compositionally biased region" description="Basic and acidic residues" evidence="20">
    <location>
        <begin position="47"/>
        <end position="73"/>
    </location>
</feature>
<evidence type="ECO:0000256" key="12">
    <source>
        <dbReference type="ARBA" id="ARBA00022968"/>
    </source>
</evidence>
<comment type="pathway">
    <text evidence="3">Glycan metabolism; chondroitin sulfate biosynthesis.</text>
</comment>
<evidence type="ECO:0000256" key="17">
    <source>
        <dbReference type="ARBA" id="ARBA00023180"/>
    </source>
</evidence>
<evidence type="ECO:0000256" key="3">
    <source>
        <dbReference type="ARBA" id="ARBA00004840"/>
    </source>
</evidence>
<comment type="pathway">
    <text evidence="4">Glycan metabolism; heparan sulfate biosynthesis.</text>
</comment>
<evidence type="ECO:0000256" key="13">
    <source>
        <dbReference type="ARBA" id="ARBA00022989"/>
    </source>
</evidence>
<keyword evidence="16" id="KW-1015">Disulfide bond</keyword>
<dbReference type="GO" id="GO:0000139">
    <property type="term" value="C:Golgi membrane"/>
    <property type="evidence" value="ECO:0007669"/>
    <property type="project" value="UniProtKB-SubCell"/>
</dbReference>
<evidence type="ECO:0000256" key="11">
    <source>
        <dbReference type="ARBA" id="ARBA00022824"/>
    </source>
</evidence>
<keyword evidence="14" id="KW-0333">Golgi apparatus</keyword>
<proteinExistence type="inferred from homology"/>
<dbReference type="OrthoDB" id="2019572at2759"/>
<dbReference type="InterPro" id="IPR043538">
    <property type="entry name" value="XYLT"/>
</dbReference>
<keyword evidence="15 21" id="KW-0472">Membrane</keyword>
<keyword evidence="17" id="KW-0325">Glycoprotein</keyword>
<dbReference type="PANTHER" id="PTHR46025">
    <property type="entry name" value="XYLOSYLTRANSFERASE OXT"/>
    <property type="match status" value="1"/>
</dbReference>
<evidence type="ECO:0000256" key="21">
    <source>
        <dbReference type="SAM" id="Phobius"/>
    </source>
</evidence>
<evidence type="ECO:0000256" key="10">
    <source>
        <dbReference type="ARBA" id="ARBA00022723"/>
    </source>
</evidence>
<dbReference type="GO" id="GO:0030158">
    <property type="term" value="F:protein xylosyltransferase activity"/>
    <property type="evidence" value="ECO:0007669"/>
    <property type="project" value="UniProtKB-EC"/>
</dbReference>
<keyword evidence="23" id="KW-1185">Reference proteome</keyword>